<dbReference type="InterPro" id="IPR013563">
    <property type="entry name" value="Oligopep_ABC_C"/>
</dbReference>
<dbReference type="PROSITE" id="PS50893">
    <property type="entry name" value="ABC_TRANSPORTER_2"/>
    <property type="match status" value="1"/>
</dbReference>
<name>A0A5B8J6G3_9MOLU</name>
<sequence length="839" mass="97971">MNNKKVVLEIENLKKYFINKNHINRAVDGVSFKVHEGEVVGLIGESGSGKTTVGRSLLRLYDDFNGYVSLDDKIISGKKISRKRNKMMRKNIQMIFQDPHASLNGQKTIFSILKEPLIVNGIINDEIKDLSKDWNSIKDNFHYSFIERAKDLELKSYELANANLVPFHNVWNEKLNNYKYDDTLSTEDNFNNLFSFIEERNKINSIIITNLHKVNDELLLIYNQKKENFRNNELDFDEVDLQNAKNAYNNVLELSKISEEELKIKNTIAELKLSLKEAKNEQYEIMSIAQNSFNNFLDELNNEVKFQRNNSDYTFDKEFYIHSVKLSEINKVVRRILKAKIGSKINLFSKTPLCPIFRARNKGTITKAKEVKNTLYYLSISETREMFKEINEKIKNIYDEVSLEPELNELTKSVKAFSKEYKVSLSKFIISSSHLNLDKWINLSTQRATDFANKIQNLTSEILSLENKLVTVKKSAQPKYNSSDLESHKKTLDKAVEVHEEELRKYINDFNVRLEKLNQQIAVGKEKYLSLKVEYKNQLKLFNKAFKTFVDKFNQDIKQQRKNLGKKESKKLIVELNVYKATVSKRIEGLKAYDIEMKYLDRDLFNIYKLLGIHELDNKVAKIKSNILKSVVSKTKDYLFKRDIKKLFIKEKIYKSLESVGLLKQFAYRYPHEFSGGQRQRIVIARALITEPKVIVADEPIASLDISIQAQVVNLLKDLCKNKNIAMIFIAHDLSMIEYVADNVQIMHLGKIVESGKTEKIYENPVHPYTNNLFKAIPKISNANEKFQNISFELQYLKEQQFPNIPTLHKVEDEHYIYSTDEQFEKWIKEEHYKASTLK</sequence>
<reference evidence="7 8" key="1">
    <citation type="journal article" date="2019" name="Microbiol. Resour. Announc.">
        <title>Complete Genome Sequences of Three Mycoplasma anserisalpingitis (Mycoplasma sp. 1220) Strains.</title>
        <authorList>
            <person name="Grozner D."/>
            <person name="Forro B."/>
            <person name="Kovacs A.B."/>
            <person name="Marton S."/>
            <person name="Banyai K."/>
            <person name="Kreizinger Z."/>
            <person name="Sulyok K.M."/>
            <person name="Gyuranecz M."/>
        </authorList>
    </citation>
    <scope>NUCLEOTIDE SEQUENCE [LARGE SCALE GENOMIC DNA]</scope>
    <source>
        <strain evidence="7 8">ATCC:BAA-2147</strain>
    </source>
</reference>
<evidence type="ECO:0000256" key="5">
    <source>
        <dbReference type="SAM" id="Coils"/>
    </source>
</evidence>
<accession>A0A5B8J6G3</accession>
<feature type="domain" description="ABC transporter" evidence="6">
    <location>
        <begin position="8"/>
        <end position="774"/>
    </location>
</feature>
<evidence type="ECO:0000256" key="2">
    <source>
        <dbReference type="ARBA" id="ARBA00022448"/>
    </source>
</evidence>
<dbReference type="GO" id="GO:0015833">
    <property type="term" value="P:peptide transport"/>
    <property type="evidence" value="ECO:0007669"/>
    <property type="project" value="InterPro"/>
</dbReference>
<dbReference type="RefSeq" id="WP_146368347.1">
    <property type="nucleotide sequence ID" value="NZ_CP042295.1"/>
</dbReference>
<evidence type="ECO:0000256" key="3">
    <source>
        <dbReference type="ARBA" id="ARBA00022741"/>
    </source>
</evidence>
<evidence type="ECO:0000259" key="6">
    <source>
        <dbReference type="PROSITE" id="PS50893"/>
    </source>
</evidence>
<dbReference type="KEGG" id="mans:FRW55_00905"/>
<keyword evidence="4 7" id="KW-0067">ATP-binding</keyword>
<evidence type="ECO:0000313" key="7">
    <source>
        <dbReference type="EMBL" id="QDY86726.1"/>
    </source>
</evidence>
<keyword evidence="5" id="KW-0175">Coiled coil</keyword>
<dbReference type="OrthoDB" id="400883at2"/>
<dbReference type="InterPro" id="IPR003593">
    <property type="entry name" value="AAA+_ATPase"/>
</dbReference>
<protein>
    <submittedName>
        <fullName evidence="7">ATP-binding cassette domain-containing protein</fullName>
    </submittedName>
</protein>
<dbReference type="AlphaFoldDB" id="A0A5B8J6G3"/>
<dbReference type="InterPro" id="IPR027417">
    <property type="entry name" value="P-loop_NTPase"/>
</dbReference>
<dbReference type="PANTHER" id="PTHR43776">
    <property type="entry name" value="TRANSPORT ATP-BINDING PROTEIN"/>
    <property type="match status" value="1"/>
</dbReference>
<dbReference type="SMART" id="SM00382">
    <property type="entry name" value="AAA"/>
    <property type="match status" value="1"/>
</dbReference>
<dbReference type="GO" id="GO:0005524">
    <property type="term" value="F:ATP binding"/>
    <property type="evidence" value="ECO:0007669"/>
    <property type="project" value="UniProtKB-KW"/>
</dbReference>
<dbReference type="PROSITE" id="PS00211">
    <property type="entry name" value="ABC_TRANSPORTER_1"/>
    <property type="match status" value="1"/>
</dbReference>
<dbReference type="Pfam" id="PF00005">
    <property type="entry name" value="ABC_tran"/>
    <property type="match status" value="2"/>
</dbReference>
<keyword evidence="3" id="KW-0547">Nucleotide-binding</keyword>
<comment type="similarity">
    <text evidence="1">Belongs to the ABC transporter superfamily.</text>
</comment>
<dbReference type="PANTHER" id="PTHR43776:SF7">
    <property type="entry name" value="D,D-DIPEPTIDE TRANSPORT ATP-BINDING PROTEIN DDPF-RELATED"/>
    <property type="match status" value="1"/>
</dbReference>
<dbReference type="EMBL" id="CP042295">
    <property type="protein sequence ID" value="QDY86726.1"/>
    <property type="molecule type" value="Genomic_DNA"/>
</dbReference>
<dbReference type="InterPro" id="IPR017871">
    <property type="entry name" value="ABC_transporter-like_CS"/>
</dbReference>
<dbReference type="Pfam" id="PF08352">
    <property type="entry name" value="oligo_HPY"/>
    <property type="match status" value="1"/>
</dbReference>
<dbReference type="Gene3D" id="3.40.50.300">
    <property type="entry name" value="P-loop containing nucleotide triphosphate hydrolases"/>
    <property type="match status" value="2"/>
</dbReference>
<keyword evidence="8" id="KW-1185">Reference proteome</keyword>
<dbReference type="Proteomes" id="UP000318927">
    <property type="component" value="Chromosome"/>
</dbReference>
<feature type="coiled-coil region" evidence="5">
    <location>
        <begin position="448"/>
        <end position="570"/>
    </location>
</feature>
<evidence type="ECO:0000256" key="4">
    <source>
        <dbReference type="ARBA" id="ARBA00022840"/>
    </source>
</evidence>
<dbReference type="InterPro" id="IPR003439">
    <property type="entry name" value="ABC_transporter-like_ATP-bd"/>
</dbReference>
<evidence type="ECO:0000313" key="8">
    <source>
        <dbReference type="Proteomes" id="UP000318927"/>
    </source>
</evidence>
<dbReference type="InterPro" id="IPR050319">
    <property type="entry name" value="ABC_transp_ATP-bind"/>
</dbReference>
<keyword evidence="2" id="KW-0813">Transport</keyword>
<proteinExistence type="inferred from homology"/>
<gene>
    <name evidence="7" type="ORF">FRW55_00905</name>
</gene>
<evidence type="ECO:0000256" key="1">
    <source>
        <dbReference type="ARBA" id="ARBA00005417"/>
    </source>
</evidence>
<dbReference type="SUPFAM" id="SSF52540">
    <property type="entry name" value="P-loop containing nucleoside triphosphate hydrolases"/>
    <property type="match status" value="2"/>
</dbReference>
<dbReference type="GO" id="GO:0055085">
    <property type="term" value="P:transmembrane transport"/>
    <property type="evidence" value="ECO:0007669"/>
    <property type="project" value="UniProtKB-ARBA"/>
</dbReference>
<organism evidence="7 8">
    <name type="scientific">Mycoplasma anserisalpingitidis</name>
    <dbReference type="NCBI Taxonomy" id="519450"/>
    <lineage>
        <taxon>Bacteria</taxon>
        <taxon>Bacillati</taxon>
        <taxon>Mycoplasmatota</taxon>
        <taxon>Mollicutes</taxon>
        <taxon>Mycoplasmataceae</taxon>
        <taxon>Mycoplasma</taxon>
    </lineage>
</organism>
<dbReference type="GO" id="GO:0016887">
    <property type="term" value="F:ATP hydrolysis activity"/>
    <property type="evidence" value="ECO:0007669"/>
    <property type="project" value="InterPro"/>
</dbReference>